<dbReference type="EMBL" id="JAMYJR010000056">
    <property type="protein sequence ID" value="MCO8277267.1"/>
    <property type="molecule type" value="Genomic_DNA"/>
</dbReference>
<protein>
    <recommendedName>
        <fullName evidence="4">ABC transporter permease</fullName>
    </recommendedName>
</protein>
<evidence type="ECO:0008006" key="4">
    <source>
        <dbReference type="Google" id="ProtNLM"/>
    </source>
</evidence>
<feature type="transmembrane region" description="Helical" evidence="1">
    <location>
        <begin position="104"/>
        <end position="132"/>
    </location>
</feature>
<reference evidence="2 3" key="1">
    <citation type="submission" date="2022-06" db="EMBL/GenBank/DDBJ databases">
        <title>New Species of the Genus Actinoplanes, ActinopZanes ferrugineus.</title>
        <authorList>
            <person name="Ding P."/>
        </authorList>
    </citation>
    <scope>NUCLEOTIDE SEQUENCE [LARGE SCALE GENOMIC DNA]</scope>
    <source>
        <strain evidence="2 3">TRM88003</strain>
    </source>
</reference>
<proteinExistence type="predicted"/>
<accession>A0ABT1E2K1</accession>
<sequence>MSALTTRPALTFSRVLAADRRRLRTVRSTWWFAAAAVVLTVGIGVFPAVGVLVGALPGSEVETLAGVLGGISVAEILVAVFAVRTVTAEAPLPVFTAVPRRATVVLARAVVVATAVLAVASALVLGTFAVVHVLLGSAGVDLSLTAPGVARALAGAVLHLTVVAALAVAAGWLLRSAVAAVAAVLGLYYVLPVLGFLLPAAAAATVLPWLPGSAAATLMGPEPTQPWAPALALIGYAVSASLIAVAVVRRRDI</sequence>
<feature type="transmembrane region" description="Helical" evidence="1">
    <location>
        <begin position="227"/>
        <end position="248"/>
    </location>
</feature>
<feature type="transmembrane region" description="Helical" evidence="1">
    <location>
        <begin position="30"/>
        <end position="57"/>
    </location>
</feature>
<keyword evidence="1" id="KW-0472">Membrane</keyword>
<keyword evidence="1" id="KW-0812">Transmembrane</keyword>
<evidence type="ECO:0000256" key="1">
    <source>
        <dbReference type="SAM" id="Phobius"/>
    </source>
</evidence>
<dbReference type="Proteomes" id="UP001523369">
    <property type="component" value="Unassembled WGS sequence"/>
</dbReference>
<organism evidence="2 3">
    <name type="scientific">Paractinoplanes aksuensis</name>
    <dbReference type="NCBI Taxonomy" id="2939490"/>
    <lineage>
        <taxon>Bacteria</taxon>
        <taxon>Bacillati</taxon>
        <taxon>Actinomycetota</taxon>
        <taxon>Actinomycetes</taxon>
        <taxon>Micromonosporales</taxon>
        <taxon>Micromonosporaceae</taxon>
        <taxon>Paractinoplanes</taxon>
    </lineage>
</organism>
<gene>
    <name evidence="2" type="ORF">M1L60_42495</name>
</gene>
<evidence type="ECO:0000313" key="3">
    <source>
        <dbReference type="Proteomes" id="UP001523369"/>
    </source>
</evidence>
<keyword evidence="3" id="KW-1185">Reference proteome</keyword>
<dbReference type="RefSeq" id="WP_253243286.1">
    <property type="nucleotide sequence ID" value="NZ_JAMYJR010000056.1"/>
</dbReference>
<comment type="caution">
    <text evidence="2">The sequence shown here is derived from an EMBL/GenBank/DDBJ whole genome shotgun (WGS) entry which is preliminary data.</text>
</comment>
<feature type="transmembrane region" description="Helical" evidence="1">
    <location>
        <begin position="63"/>
        <end position="83"/>
    </location>
</feature>
<evidence type="ECO:0000313" key="2">
    <source>
        <dbReference type="EMBL" id="MCO8277267.1"/>
    </source>
</evidence>
<keyword evidence="1" id="KW-1133">Transmembrane helix</keyword>
<feature type="transmembrane region" description="Helical" evidence="1">
    <location>
        <begin position="186"/>
        <end position="207"/>
    </location>
</feature>
<feature type="transmembrane region" description="Helical" evidence="1">
    <location>
        <begin position="152"/>
        <end position="174"/>
    </location>
</feature>
<name>A0ABT1E2K1_9ACTN</name>